<sequence length="109" mass="11212">MLDNIVVVTVAVDLVGGGLAPTDLETARVKEDGGGPVIAGAAAKSVLHFTEAERLATRGFCENIEDLLTRACVFSLGPSDPMIGLVVILEFLAERDCLGIGKATEGGDA</sequence>
<name>A0ABR2UH89_9PEZI</name>
<evidence type="ECO:0000313" key="1">
    <source>
        <dbReference type="EMBL" id="KAK9413744.1"/>
    </source>
</evidence>
<comment type="caution">
    <text evidence="1">The sequence shown here is derived from an EMBL/GenBank/DDBJ whole genome shotgun (WGS) entry which is preliminary data.</text>
</comment>
<dbReference type="Proteomes" id="UP001408356">
    <property type="component" value="Unassembled WGS sequence"/>
</dbReference>
<reference evidence="1 2" key="1">
    <citation type="journal article" date="2024" name="J. Plant Pathol.">
        <title>Sequence and assembly of the genome of Seiridium unicorne, isolate CBS 538.82, causal agent of cypress canker disease.</title>
        <authorList>
            <person name="Scali E."/>
            <person name="Rocca G.D."/>
            <person name="Danti R."/>
            <person name="Garbelotto M."/>
            <person name="Barberini S."/>
            <person name="Baroncelli R."/>
            <person name="Emiliani G."/>
        </authorList>
    </citation>
    <scope>NUCLEOTIDE SEQUENCE [LARGE SCALE GENOMIC DNA]</scope>
    <source>
        <strain evidence="1 2">BM-138-508</strain>
    </source>
</reference>
<keyword evidence="2" id="KW-1185">Reference proteome</keyword>
<dbReference type="EMBL" id="JARVKF010000435">
    <property type="protein sequence ID" value="KAK9413744.1"/>
    <property type="molecule type" value="Genomic_DNA"/>
</dbReference>
<accession>A0ABR2UH89</accession>
<gene>
    <name evidence="1" type="ORF">SUNI508_11687</name>
</gene>
<evidence type="ECO:0000313" key="2">
    <source>
        <dbReference type="Proteomes" id="UP001408356"/>
    </source>
</evidence>
<proteinExistence type="predicted"/>
<organism evidence="1 2">
    <name type="scientific">Seiridium unicorne</name>
    <dbReference type="NCBI Taxonomy" id="138068"/>
    <lineage>
        <taxon>Eukaryota</taxon>
        <taxon>Fungi</taxon>
        <taxon>Dikarya</taxon>
        <taxon>Ascomycota</taxon>
        <taxon>Pezizomycotina</taxon>
        <taxon>Sordariomycetes</taxon>
        <taxon>Xylariomycetidae</taxon>
        <taxon>Amphisphaeriales</taxon>
        <taxon>Sporocadaceae</taxon>
        <taxon>Seiridium</taxon>
    </lineage>
</organism>
<protein>
    <submittedName>
        <fullName evidence="1">Uncharacterized protein</fullName>
    </submittedName>
</protein>